<accession>A0A423H3H6</accession>
<dbReference type="AlphaFoldDB" id="A0A423H3H6"/>
<keyword evidence="5 6" id="KW-0472">Membrane</keyword>
<evidence type="ECO:0000259" key="8">
    <source>
        <dbReference type="Pfam" id="PF13807"/>
    </source>
</evidence>
<organism evidence="9 10">
    <name type="scientific">Pseudomonas brassicacearum</name>
    <dbReference type="NCBI Taxonomy" id="930166"/>
    <lineage>
        <taxon>Bacteria</taxon>
        <taxon>Pseudomonadati</taxon>
        <taxon>Pseudomonadota</taxon>
        <taxon>Gammaproteobacteria</taxon>
        <taxon>Pseudomonadales</taxon>
        <taxon>Pseudomonadaceae</taxon>
        <taxon>Pseudomonas</taxon>
    </lineage>
</organism>
<dbReference type="GO" id="GO:0005886">
    <property type="term" value="C:plasma membrane"/>
    <property type="evidence" value="ECO:0007669"/>
    <property type="project" value="UniProtKB-SubCell"/>
</dbReference>
<dbReference type="InterPro" id="IPR032807">
    <property type="entry name" value="GNVR"/>
</dbReference>
<dbReference type="OrthoDB" id="8113255at2"/>
<feature type="domain" description="Tyrosine-protein kinase G-rich" evidence="8">
    <location>
        <begin position="306"/>
        <end position="339"/>
    </location>
</feature>
<evidence type="ECO:0000256" key="5">
    <source>
        <dbReference type="ARBA" id="ARBA00023136"/>
    </source>
</evidence>
<evidence type="ECO:0000256" key="1">
    <source>
        <dbReference type="ARBA" id="ARBA00004651"/>
    </source>
</evidence>
<dbReference type="Proteomes" id="UP000286071">
    <property type="component" value="Unassembled WGS sequence"/>
</dbReference>
<proteinExistence type="predicted"/>
<evidence type="ECO:0000313" key="10">
    <source>
        <dbReference type="Proteomes" id="UP000286071"/>
    </source>
</evidence>
<evidence type="ECO:0000256" key="4">
    <source>
        <dbReference type="ARBA" id="ARBA00022989"/>
    </source>
</evidence>
<dbReference type="PANTHER" id="PTHR32309">
    <property type="entry name" value="TYROSINE-PROTEIN KINASE"/>
    <property type="match status" value="1"/>
</dbReference>
<protein>
    <submittedName>
        <fullName evidence="9">Chain-length determining protein</fullName>
    </submittedName>
</protein>
<reference evidence="9 10" key="1">
    <citation type="submission" date="2016-10" db="EMBL/GenBank/DDBJ databases">
        <title>Comparative genome analysis of multiple Pseudomonas spp. focuses on biocontrol and plant growth promoting traits.</title>
        <authorList>
            <person name="Tao X.-Y."/>
            <person name="Taylor C.G."/>
        </authorList>
    </citation>
    <scope>NUCLEOTIDE SEQUENCE [LARGE SCALE GENOMIC DNA]</scope>
    <source>
        <strain evidence="9 10">48H11</strain>
    </source>
</reference>
<feature type="transmembrane region" description="Helical" evidence="6">
    <location>
        <begin position="28"/>
        <end position="47"/>
    </location>
</feature>
<evidence type="ECO:0000256" key="6">
    <source>
        <dbReference type="SAM" id="Phobius"/>
    </source>
</evidence>
<name>A0A423H3H6_9PSED</name>
<dbReference type="Pfam" id="PF02706">
    <property type="entry name" value="Wzz"/>
    <property type="match status" value="1"/>
</dbReference>
<keyword evidence="4 6" id="KW-1133">Transmembrane helix</keyword>
<evidence type="ECO:0000313" key="9">
    <source>
        <dbReference type="EMBL" id="RON06766.1"/>
    </source>
</evidence>
<keyword evidence="3 6" id="KW-0812">Transmembrane</keyword>
<evidence type="ECO:0000256" key="3">
    <source>
        <dbReference type="ARBA" id="ARBA00022692"/>
    </source>
</evidence>
<feature type="transmembrane region" description="Helical" evidence="6">
    <location>
        <begin position="318"/>
        <end position="342"/>
    </location>
</feature>
<dbReference type="GO" id="GO:0004713">
    <property type="term" value="F:protein tyrosine kinase activity"/>
    <property type="evidence" value="ECO:0007669"/>
    <property type="project" value="TreeGrafter"/>
</dbReference>
<dbReference type="Gene3D" id="3.30.1890.10">
    <property type="entry name" value="FepE-like"/>
    <property type="match status" value="1"/>
</dbReference>
<feature type="domain" description="Polysaccharide chain length determinant N-terminal" evidence="7">
    <location>
        <begin position="13"/>
        <end position="106"/>
    </location>
</feature>
<dbReference type="PANTHER" id="PTHR32309:SF13">
    <property type="entry name" value="FERRIC ENTEROBACTIN TRANSPORT PROTEIN FEPE"/>
    <property type="match status" value="1"/>
</dbReference>
<dbReference type="EMBL" id="MOBJ01000014">
    <property type="protein sequence ID" value="RON06766.1"/>
    <property type="molecule type" value="Genomic_DNA"/>
</dbReference>
<sequence length="355" mass="39461">MQNNSTTSPSAAEVDLRVLMSALWRQRVVIVASVVVVTIFATAYAFLSTPIYEAKAIVIPPTQNDIANYNYGRTSENELTPFTVKDVYSIFLRNLQAESLRRDFFNNVYLPALPEVERKKIQGTLYDDFLKKVAVSVVGKDSPDRYSVTVDSEQPEQAVAWINEYINRASELAKKEMIKDISGESGVLARNIYQQITSVREVGLKVREDTITRLREALVVAEAIGLESPPIISGNSAEEVAGSLEGLPIYMRGAKALKAEISNLENRKSEDPFINRLRVLQAKYNFYTGLEANILNVAVFRVDGVVERPDHPVKPQKALTLLLGLVLGLALGVVIALIRIFFASQGKESQDVQRQ</sequence>
<evidence type="ECO:0000256" key="2">
    <source>
        <dbReference type="ARBA" id="ARBA00022475"/>
    </source>
</evidence>
<dbReference type="InterPro" id="IPR050445">
    <property type="entry name" value="Bact_polysacc_biosynth/exp"/>
</dbReference>
<evidence type="ECO:0000259" key="7">
    <source>
        <dbReference type="Pfam" id="PF02706"/>
    </source>
</evidence>
<gene>
    <name evidence="9" type="ORF">BK659_20830</name>
</gene>
<dbReference type="InterPro" id="IPR003856">
    <property type="entry name" value="LPS_length_determ_N"/>
</dbReference>
<keyword evidence="2" id="KW-1003">Cell membrane</keyword>
<dbReference type="SUPFAM" id="SSF160355">
    <property type="entry name" value="Bacterial polysaccharide co-polymerase-like"/>
    <property type="match status" value="1"/>
</dbReference>
<comment type="subcellular location">
    <subcellularLocation>
        <location evidence="1">Cell membrane</location>
        <topology evidence="1">Multi-pass membrane protein</topology>
    </subcellularLocation>
</comment>
<dbReference type="Pfam" id="PF13807">
    <property type="entry name" value="GNVR"/>
    <property type="match status" value="1"/>
</dbReference>
<comment type="caution">
    <text evidence="9">The sequence shown here is derived from an EMBL/GenBank/DDBJ whole genome shotgun (WGS) entry which is preliminary data.</text>
</comment>